<evidence type="ECO:0000259" key="6">
    <source>
        <dbReference type="Pfam" id="PF00425"/>
    </source>
</evidence>
<feature type="domain" description="Chorismate-utilising enzyme C-terminal" evidence="6">
    <location>
        <begin position="193"/>
        <end position="444"/>
    </location>
</feature>
<dbReference type="AlphaFoldDB" id="A0A022PED4"/>
<comment type="cofactor">
    <cofactor evidence="5">
        <name>Mg(2+)</name>
        <dbReference type="ChEBI" id="CHEBI:18420"/>
    </cofactor>
</comment>
<evidence type="ECO:0000256" key="1">
    <source>
        <dbReference type="ARBA" id="ARBA00000799"/>
    </source>
</evidence>
<evidence type="ECO:0000256" key="4">
    <source>
        <dbReference type="ARBA" id="ARBA00023235"/>
    </source>
</evidence>
<keyword evidence="8" id="KW-1185">Reference proteome</keyword>
<accession>A0A022PED4</accession>
<evidence type="ECO:0000256" key="3">
    <source>
        <dbReference type="ARBA" id="ARBA00022842"/>
    </source>
</evidence>
<feature type="active site" description="Proton acceptor" evidence="5">
    <location>
        <position position="214"/>
    </location>
</feature>
<keyword evidence="4 5" id="KW-0413">Isomerase</keyword>
<dbReference type="PANTHER" id="PTHR47253">
    <property type="match status" value="1"/>
</dbReference>
<dbReference type="GO" id="GO:0000287">
    <property type="term" value="F:magnesium ion binding"/>
    <property type="evidence" value="ECO:0007669"/>
    <property type="project" value="UniProtKB-UniRule"/>
</dbReference>
<comment type="caution">
    <text evidence="7">The sequence shown here is derived from an EMBL/GenBank/DDBJ whole genome shotgun (WGS) entry which is preliminary data.</text>
</comment>
<evidence type="ECO:0000313" key="7">
    <source>
        <dbReference type="EMBL" id="EYU13318.1"/>
    </source>
</evidence>
<dbReference type="InterPro" id="IPR004561">
    <property type="entry name" value="IsoChor_synthase"/>
</dbReference>
<evidence type="ECO:0000256" key="2">
    <source>
        <dbReference type="ARBA" id="ARBA00005297"/>
    </source>
</evidence>
<evidence type="ECO:0000313" key="8">
    <source>
        <dbReference type="Proteomes" id="UP000023464"/>
    </source>
</evidence>
<keyword evidence="5" id="KW-0474">Menaquinone biosynthesis</keyword>
<feature type="binding site" evidence="5">
    <location>
        <position position="440"/>
    </location>
    <ligand>
        <name>Mg(2+)</name>
        <dbReference type="ChEBI" id="CHEBI:18420"/>
    </ligand>
</feature>
<dbReference type="SUPFAM" id="SSF56322">
    <property type="entry name" value="ADC synthase"/>
    <property type="match status" value="1"/>
</dbReference>
<dbReference type="Gene3D" id="3.60.120.10">
    <property type="entry name" value="Anthranilate synthase"/>
    <property type="match status" value="1"/>
</dbReference>
<dbReference type="PANTHER" id="PTHR47253:SF4">
    <property type="entry name" value="ISOCHORISMATE SYNTHASE 2, CHLOROPLASTIC"/>
    <property type="match status" value="1"/>
</dbReference>
<comment type="function">
    <text evidence="5">Catalyzes the conversion of chorismate to isochorismate.</text>
</comment>
<reference evidence="7 8" key="1">
    <citation type="submission" date="2014-03" db="EMBL/GenBank/DDBJ databases">
        <title>Draft Genome of Photorhabdus luminescens BA1, an Egyptian Isolate.</title>
        <authorList>
            <person name="Ghazal S."/>
            <person name="Hurst S.G.IV."/>
            <person name="Morris K."/>
            <person name="Thomas K."/>
            <person name="Tisa L.S."/>
        </authorList>
    </citation>
    <scope>NUCLEOTIDE SEQUENCE [LARGE SCALE GENOMIC DNA]</scope>
    <source>
        <strain evidence="7 8">BA1</strain>
    </source>
</reference>
<gene>
    <name evidence="5" type="primary">menF</name>
    <name evidence="7" type="ORF">BA1DRAFT_04195</name>
</gene>
<comment type="similarity">
    <text evidence="2 5">Belongs to the isochorismate synthase family.</text>
</comment>
<dbReference type="UniPathway" id="UPA00079"/>
<dbReference type="InterPro" id="IPR044250">
    <property type="entry name" value="MenF-like"/>
</dbReference>
<dbReference type="GO" id="GO:0009234">
    <property type="term" value="P:menaquinone biosynthetic process"/>
    <property type="evidence" value="ECO:0007669"/>
    <property type="project" value="UniProtKB-UniRule"/>
</dbReference>
<sequence>MPRIILLFITSFGAEVMNQIANVVANVCKTLNNKQVSEVGIQQISFPLPVGCSTYWLEWLAAQSHYPQFYWHHREGHEEVAACGQIHLFSDIISAENFLHRNRQFPQIRIWGLNAWDRIQPARITRSEAGDAGYLFLPRIELRRYRDESWLYLNIAGRQDVRNAQEFLQQLVPHREFSALQAVVVNAENIPERARWCDLIELALETITHRKMEKVVMARKTQLILSEPLAAAQFMAASRQINHRCYHFMLAFNRHEAFLASSPERLYYRKQTQLYTEALAGTVANSDNTQHAEKLGQWLLEDKKNQHENLLVVDDICQRLQGAVVSVDVAPPDVIRLRKVQHLRRRIQGKLESARDSDCLHRLQPTAAVAGLPREAARDFIGDSEPFSRDWYAGSAGYLSCEQSEFAVSLRCAEINNNLLSLYAGAGIVMGSDPQQEWIEIENKAAGLRTLLKGEELNENNLRLSGNSLN</sequence>
<organism evidence="7 8">
    <name type="scientific">Photorhabdus aegyptia</name>
    <dbReference type="NCBI Taxonomy" id="2805098"/>
    <lineage>
        <taxon>Bacteria</taxon>
        <taxon>Pseudomonadati</taxon>
        <taxon>Pseudomonadota</taxon>
        <taxon>Gammaproteobacteria</taxon>
        <taxon>Enterobacterales</taxon>
        <taxon>Morganellaceae</taxon>
        <taxon>Photorhabdus</taxon>
    </lineage>
</organism>
<evidence type="ECO:0000256" key="5">
    <source>
        <dbReference type="HAMAP-Rule" id="MF_01935"/>
    </source>
</evidence>
<dbReference type="Proteomes" id="UP000023464">
    <property type="component" value="Unassembled WGS sequence"/>
</dbReference>
<dbReference type="UniPathway" id="UPA01057">
    <property type="reaction ID" value="UER00163"/>
</dbReference>
<dbReference type="GO" id="GO:0008909">
    <property type="term" value="F:isochorismate synthase activity"/>
    <property type="evidence" value="ECO:0007669"/>
    <property type="project" value="UniProtKB-UniRule"/>
</dbReference>
<comment type="catalytic activity">
    <reaction evidence="1 5">
        <text>chorismate = isochorismate</text>
        <dbReference type="Rhea" id="RHEA:18985"/>
        <dbReference type="ChEBI" id="CHEBI:29748"/>
        <dbReference type="ChEBI" id="CHEBI:29780"/>
        <dbReference type="EC" id="5.4.4.2"/>
    </reaction>
</comment>
<dbReference type="NCBIfam" id="NF011588">
    <property type="entry name" value="PRK15012.1"/>
    <property type="match status" value="1"/>
</dbReference>
<keyword evidence="3 5" id="KW-0460">Magnesium</keyword>
<dbReference type="InterPro" id="IPR015890">
    <property type="entry name" value="Chorismate_C"/>
</dbReference>
<feature type="binding site" evidence="5">
    <location>
        <position position="308"/>
    </location>
    <ligand>
        <name>Mg(2+)</name>
        <dbReference type="ChEBI" id="CHEBI:18420"/>
    </ligand>
</feature>
<dbReference type="PATRIC" id="fig|1393736.3.peg.4276"/>
<dbReference type="InterPro" id="IPR034681">
    <property type="entry name" value="MenF"/>
</dbReference>
<dbReference type="EMBL" id="JFGV01000094">
    <property type="protein sequence ID" value="EYU13318.1"/>
    <property type="molecule type" value="Genomic_DNA"/>
</dbReference>
<protein>
    <recommendedName>
        <fullName evidence="5">Isochorismate synthase MenF</fullName>
        <ecNumber evidence="5">5.4.4.2</ecNumber>
    </recommendedName>
    <alternativeName>
        <fullName evidence="5">Isochorismate mutase</fullName>
    </alternativeName>
</protein>
<dbReference type="Pfam" id="PF00425">
    <property type="entry name" value="Chorismate_bind"/>
    <property type="match status" value="1"/>
</dbReference>
<dbReference type="HAMAP" id="MF_01935">
    <property type="entry name" value="MenF"/>
    <property type="match status" value="1"/>
</dbReference>
<keyword evidence="5" id="KW-0479">Metal-binding</keyword>
<feature type="active site" description="Proton donor" evidence="5">
    <location>
        <position position="264"/>
    </location>
</feature>
<name>A0A022PED4_9GAMM</name>
<dbReference type="EC" id="5.4.4.2" evidence="5"/>
<comment type="pathway">
    <text evidence="5">Quinol/quinone metabolism; 1,4-dihydroxy-2-naphthoate biosynthesis; 1,4-dihydroxy-2-naphthoate from chorismate: step 1/7.</text>
</comment>
<dbReference type="NCBIfam" id="TIGR00543">
    <property type="entry name" value="isochor_syn"/>
    <property type="match status" value="1"/>
</dbReference>
<dbReference type="InterPro" id="IPR005801">
    <property type="entry name" value="ADC_synthase"/>
</dbReference>
<comment type="pathway">
    <text evidence="5">Quinol/quinone metabolism; menaquinone biosynthesis.</text>
</comment>
<proteinExistence type="inferred from homology"/>